<evidence type="ECO:0008006" key="4">
    <source>
        <dbReference type="Google" id="ProtNLM"/>
    </source>
</evidence>
<dbReference type="AlphaFoldDB" id="A0A1N7HEN3"/>
<evidence type="ECO:0000256" key="1">
    <source>
        <dbReference type="SAM" id="MobiDB-lite"/>
    </source>
</evidence>
<protein>
    <recommendedName>
        <fullName evidence="4">DUF4913 domain-containing protein</fullName>
    </recommendedName>
</protein>
<sequence length="167" mass="19408">MIDDDDWLADDDDAEKKPKKTARQPQRSAKAEQKRGSDGQGDNEPAFDSVYAFVEEHLVYVYVRDVITDPEFRWCPQYMDHPEVMDRFEALWRAYEQLRQDPGTGMSTWWIEHADRQMAVIFHEKGPFAGCSVERGHHPPLDKLPVTRMEDEILRQLMAGDTPTTPE</sequence>
<reference evidence="2 3" key="1">
    <citation type="submission" date="2017-01" db="EMBL/GenBank/DDBJ databases">
        <authorList>
            <person name="Mah S.A."/>
            <person name="Swanson W.J."/>
            <person name="Moy G.W."/>
            <person name="Vacquier V.D."/>
        </authorList>
    </citation>
    <scope>NUCLEOTIDE SEQUENCE [LARGE SCALE GENOMIC DNA]</scope>
    <source>
        <strain evidence="2 3">CPCC 203464</strain>
    </source>
</reference>
<feature type="region of interest" description="Disordered" evidence="1">
    <location>
        <begin position="1"/>
        <end position="44"/>
    </location>
</feature>
<dbReference type="EMBL" id="FTNT01000016">
    <property type="protein sequence ID" value="SIS23201.1"/>
    <property type="molecule type" value="Genomic_DNA"/>
</dbReference>
<dbReference type="RefSeq" id="WP_234974523.1">
    <property type="nucleotide sequence ID" value="NZ_FTNT01000016.1"/>
</dbReference>
<organism evidence="2 3">
    <name type="scientific">Williamsia sterculiae</name>
    <dbReference type="NCBI Taxonomy" id="1344003"/>
    <lineage>
        <taxon>Bacteria</taxon>
        <taxon>Bacillati</taxon>
        <taxon>Actinomycetota</taxon>
        <taxon>Actinomycetes</taxon>
        <taxon>Mycobacteriales</taxon>
        <taxon>Nocardiaceae</taxon>
        <taxon>Williamsia</taxon>
    </lineage>
</organism>
<dbReference type="STRING" id="1344003.SAMN05445060_4075"/>
<dbReference type="InterPro" id="IPR032584">
    <property type="entry name" value="DUF4913"/>
</dbReference>
<name>A0A1N7HEN3_9NOCA</name>
<evidence type="ECO:0000313" key="2">
    <source>
        <dbReference type="EMBL" id="SIS23201.1"/>
    </source>
</evidence>
<dbReference type="Pfam" id="PF16259">
    <property type="entry name" value="DUF4913"/>
    <property type="match status" value="1"/>
</dbReference>
<dbReference type="Proteomes" id="UP000186218">
    <property type="component" value="Unassembled WGS sequence"/>
</dbReference>
<proteinExistence type="predicted"/>
<evidence type="ECO:0000313" key="3">
    <source>
        <dbReference type="Proteomes" id="UP000186218"/>
    </source>
</evidence>
<feature type="compositionally biased region" description="Acidic residues" evidence="1">
    <location>
        <begin position="1"/>
        <end position="13"/>
    </location>
</feature>
<gene>
    <name evidence="2" type="ORF">SAMN05445060_4075</name>
</gene>
<accession>A0A1N7HEN3</accession>
<keyword evidence="3" id="KW-1185">Reference proteome</keyword>